<evidence type="ECO:0000256" key="7">
    <source>
        <dbReference type="ARBA" id="ARBA00022454"/>
    </source>
</evidence>
<dbReference type="CDD" id="cd12443">
    <property type="entry name" value="RRM_MCM3A_like"/>
    <property type="match status" value="1"/>
</dbReference>
<dbReference type="InParanoid" id="H3ARN8"/>
<dbReference type="EMBL" id="AFYH01087007">
    <property type="status" value="NOT_ANNOTATED_CDS"/>
    <property type="molecule type" value="Genomic_DNA"/>
</dbReference>
<evidence type="ECO:0000256" key="3">
    <source>
        <dbReference type="ARBA" id="ARBA00004567"/>
    </source>
</evidence>
<evidence type="ECO:0000256" key="18">
    <source>
        <dbReference type="ARBA" id="ARBA00023132"/>
    </source>
</evidence>
<protein>
    <recommendedName>
        <fullName evidence="24">Germinal-center associated nuclear protein</fullName>
        <ecNumber evidence="5">2.3.1.48</ecNumber>
    </recommendedName>
</protein>
<dbReference type="FunCoup" id="H3ARN8">
    <property type="interactions" value="4228"/>
</dbReference>
<dbReference type="InterPro" id="IPR034265">
    <property type="entry name" value="MCM3AP_RRM"/>
</dbReference>
<keyword evidence="13" id="KW-0391">Immunity</keyword>
<keyword evidence="7" id="KW-0158">Chromosome</keyword>
<keyword evidence="28" id="KW-0472">Membrane</keyword>
<dbReference type="EMBL" id="AFYH01087011">
    <property type="status" value="NOT_ANNOTATED_CDS"/>
    <property type="molecule type" value="Genomic_DNA"/>
</dbReference>
<feature type="compositionally biased region" description="Basic and acidic residues" evidence="27">
    <location>
        <begin position="495"/>
        <end position="519"/>
    </location>
</feature>
<evidence type="ECO:0000256" key="15">
    <source>
        <dbReference type="ARBA" id="ARBA00022990"/>
    </source>
</evidence>
<evidence type="ECO:0000313" key="31">
    <source>
        <dbReference type="Ensembl" id="ENSLACP00000012309.1"/>
    </source>
</evidence>
<dbReference type="Pfam" id="PF16769">
    <property type="entry name" value="MCM3AP_GANP"/>
    <property type="match status" value="1"/>
</dbReference>
<dbReference type="InterPro" id="IPR005062">
    <property type="entry name" value="SAC3/GANP/THP3_conserved"/>
</dbReference>
<dbReference type="GO" id="GO:0005737">
    <property type="term" value="C:cytoplasm"/>
    <property type="evidence" value="ECO:0007669"/>
    <property type="project" value="UniProtKB-SubCell"/>
</dbReference>
<evidence type="ECO:0000256" key="11">
    <source>
        <dbReference type="ARBA" id="ARBA00022679"/>
    </source>
</evidence>
<evidence type="ECO:0000256" key="5">
    <source>
        <dbReference type="ARBA" id="ARBA00013184"/>
    </source>
</evidence>
<dbReference type="Gene3D" id="6.10.250.1340">
    <property type="match status" value="1"/>
</dbReference>
<keyword evidence="25" id="KW-0694">RNA-binding</keyword>
<evidence type="ECO:0000256" key="17">
    <source>
        <dbReference type="ARBA" id="ARBA00023054"/>
    </source>
</evidence>
<keyword evidence="32" id="KW-1185">Reference proteome</keyword>
<feature type="compositionally biased region" description="Low complexity" evidence="27">
    <location>
        <begin position="25"/>
        <end position="45"/>
    </location>
</feature>
<sequence length="1957" mass="217956">LEPLENPFAVQQSGLFQMSSNNSTGAFQSQQPFQFGQASGFSQTSGGTGQNTGFGQPSAFGSGQTTSVFGQASSPAPAFGQTSSGSGQSTFVFGQTSSVPGQSTSGFGQTSESGATLTTASSAPSDSQSFTFKTSGNSVGFTSSVKTSGASSRSEMGFKPVETTAVKPTFGASSDPVKSQSQTSATGFTFSQPAATSAGSNLAPSSSQQASSIFPSSFSFTVSSKNEKEEEKPGSGPAFVSSLGRASALEGSSQGSKMEKQESDAENRSEASTSFGSFPKGQKRKEGSERSPQRPERDLLEEQQASSRTEHLPIKRQAKGSRVNLFSRIWHDVVKSSIGVGRPSLRETRREEIPSKSGDTERPSLPGTSQTGLATHRPAKKEEETKEKKQDESVVKTPAQRDQRNKSMDSLGGVSPSELTALQCKNIPLRLNQKEIIRKHFQRYGKVQKVYCRPHKNLAIVHFCDHASARKAKRRGKKLSGEEIMIFWHKKKTTPEKKEFLPKDQKEWARDPQEKHSSEEQNFQLSPHRGSLSRIAAVGSSFSKGSPVKKLGIAKSLHFEESQESGSEGQASECSVPTLPSSLAHLISMVAETAEDKYRLLDQRDKIMRQARVKRTDLEKAKVFVGTCPDMCPEKERYMRETRNQLSIYELIPGTDKVDHAASVKEYSRSSADQEEPLPHELRPPAILNMTMNYLILRIMDQGEGNFRDWYDFVWNRTRGIRKDITQQHLCSLQIVTLIEKCTRFHIHCAHRLCEEPMSSFDAKINNENMTKCLQTLKEMYQDLANKEVYCLNEAEFRGYSVLLNLNRGDILREVQQFCPAIRNSPEVKFAVQAFTALNSNNFVRFFKLVQAATYLSACILHRYFNQVRRDSLRALNIAFTLSSQRPTSFPLDNLVRMLLFKDSEEAMNFVSCYGLNVSEGSVELNRMAFLEPETPLFLHRSVLIEQKQNVLVGEVVNGGPLPPAQQHQPICSFNSQNKYKGESLAPEPAHSSQKPPGKAPAPVSVGKPEDKSLGQVAPAAKFPVPTAPPVQLQPLAPCIIQPEPPVQPPPPKPQPVYSDEAISEVVQELVQDVLKGELEDLAKAGTAYCKTALSVSGTVVEELLNDVTGEILGQVSKEELKAERERIEEEKRRIEEARRRQERELFITRYSQALCKQLAEEVLAESVKDIANTELQCAVEEDRTIRITICSEEVSDSLLDQTLEEEIFQTGKETLQELQCFCKYLKRWREVVAARKQLKRQMRVFPAAPAAHDLRCNLQALAPSASITQESLAKGVVNLGHAGSLEVSCTRLLHMRQETIHKMKVQYFYEQLLCDAAWAPLDLPSLIAETFPSPSNRIFWKMILLLPSCEEPHTNETNRVLAEWLKAKFRGDGQLEDETTDPEDKLQTLALYSSSRTREGQPVNVHVCIKVACGPLSEDRLDQTESQKDLLGTSGLVMLLLVGAGGGDVEQEDVYWLSALLQLKQLLQAKPFRPAVPLLILFSPQGEEAVSKDQVEEGLMLQDLVAAKLISEYHIVEMPGLMTDLHGANRVSQSVKWLVSHCPSSVALCSRTLLQYLEDGLCNEFNDRFYTDKIERQVAGLPSQDPHAVIELYNSVLDFLAEVASSEELCDLSWPISEFVGPGSSETFPHLQWNTAEHLAWLRKAVLSFKLPEMDRLIVQAPWNAACRSISQYVSQIATSLHTQTMLISQVECLLNRVYTRWMDSEAAAWGDNGPSAQEIPWDDLLTLCINHRLRDWKPPGSPLESAIITFNYSVLLYFFLNIYISLKKKKTRKCETTELQLTQLISLLSRLQKKPSYSTPESLVARRSLTAIKKSLEMELSSIADITHTLSAEELLPQRLQDSIEKEKKESEKFEEQLQQWLSEDPLKQSFPFPVYLPQSLVSIPEAIPVPFRTSPSADLQGKNRSKLELSDQASETTVPISDQLKKLDRLIKTNKEEDLACELHLSALLDMVDT</sequence>
<evidence type="ECO:0000256" key="19">
    <source>
        <dbReference type="ARBA" id="ARBA00023242"/>
    </source>
</evidence>
<gene>
    <name evidence="31" type="primary">MCM3AP</name>
</gene>
<dbReference type="GO" id="GO:0005643">
    <property type="term" value="C:nuclear pore"/>
    <property type="evidence" value="ECO:0007669"/>
    <property type="project" value="UniProtKB-SubCell"/>
</dbReference>
<feature type="region of interest" description="Disordered" evidence="27">
    <location>
        <begin position="977"/>
        <end position="1015"/>
    </location>
</feature>
<comment type="similarity">
    <text evidence="21">Belongs to the SAC3 family.</text>
</comment>
<evidence type="ECO:0000256" key="13">
    <source>
        <dbReference type="ARBA" id="ARBA00022859"/>
    </source>
</evidence>
<comment type="catalytic activity">
    <reaction evidence="22">
        <text>L-lysyl-[histone] + acetyl-CoA = N(6)-acetyl-L-lysyl-[histone] + CoA + H(+)</text>
        <dbReference type="Rhea" id="RHEA:21992"/>
        <dbReference type="Rhea" id="RHEA-COMP:9845"/>
        <dbReference type="Rhea" id="RHEA-COMP:11338"/>
        <dbReference type="ChEBI" id="CHEBI:15378"/>
        <dbReference type="ChEBI" id="CHEBI:29969"/>
        <dbReference type="ChEBI" id="CHEBI:57287"/>
        <dbReference type="ChEBI" id="CHEBI:57288"/>
        <dbReference type="ChEBI" id="CHEBI:61930"/>
        <dbReference type="EC" id="2.3.1.48"/>
    </reaction>
    <physiologicalReaction direction="left-to-right" evidence="22">
        <dbReference type="Rhea" id="RHEA:21993"/>
    </physiologicalReaction>
</comment>
<evidence type="ECO:0000256" key="23">
    <source>
        <dbReference type="ARBA" id="ARBA00055631"/>
    </source>
</evidence>
<evidence type="ECO:0000256" key="4">
    <source>
        <dbReference type="ARBA" id="ARBA00004642"/>
    </source>
</evidence>
<dbReference type="OMA" id="DMTIFWH"/>
<evidence type="ECO:0000256" key="8">
    <source>
        <dbReference type="ARBA" id="ARBA00022481"/>
    </source>
</evidence>
<evidence type="ECO:0000256" key="20">
    <source>
        <dbReference type="ARBA" id="ARBA00023315"/>
    </source>
</evidence>
<evidence type="ECO:0000259" key="29">
    <source>
        <dbReference type="PROSITE" id="PS50102"/>
    </source>
</evidence>
<evidence type="ECO:0000256" key="1">
    <source>
        <dbReference type="ARBA" id="ARBA00004286"/>
    </source>
</evidence>
<accession>H3ARN8</accession>
<keyword evidence="6" id="KW-0813">Transport</keyword>
<dbReference type="InterPro" id="IPR031907">
    <property type="entry name" value="MCM3AP_GANP"/>
</dbReference>
<feature type="region of interest" description="Disordered" evidence="27">
    <location>
        <begin position="1896"/>
        <end position="1918"/>
    </location>
</feature>
<keyword evidence="14" id="KW-0653">Protein transport</keyword>
<dbReference type="SMART" id="SM00360">
    <property type="entry name" value="RRM"/>
    <property type="match status" value="1"/>
</dbReference>
<dbReference type="GO" id="GO:0002376">
    <property type="term" value="P:immune system process"/>
    <property type="evidence" value="ECO:0007669"/>
    <property type="project" value="UniProtKB-KW"/>
</dbReference>
<keyword evidence="28" id="KW-1133">Transmembrane helix</keyword>
<feature type="compositionally biased region" description="Polar residues" evidence="27">
    <location>
        <begin position="96"/>
        <end position="154"/>
    </location>
</feature>
<dbReference type="EMBL" id="AFYH01087004">
    <property type="status" value="NOT_ANNOTATED_CDS"/>
    <property type="molecule type" value="Genomic_DNA"/>
</dbReference>
<evidence type="ECO:0000256" key="6">
    <source>
        <dbReference type="ARBA" id="ARBA00022448"/>
    </source>
</evidence>
<feature type="compositionally biased region" description="Basic and acidic residues" evidence="27">
    <location>
        <begin position="257"/>
        <end position="269"/>
    </location>
</feature>
<feature type="compositionally biased region" description="Basic and acidic residues" evidence="27">
    <location>
        <begin position="284"/>
        <end position="300"/>
    </location>
</feature>
<evidence type="ECO:0000256" key="12">
    <source>
        <dbReference type="ARBA" id="ARBA00022816"/>
    </source>
</evidence>
<dbReference type="InterPro" id="IPR045107">
    <property type="entry name" value="SAC3/GANP/THP3"/>
</dbReference>
<dbReference type="GO" id="GO:0003723">
    <property type="term" value="F:RNA binding"/>
    <property type="evidence" value="ECO:0007669"/>
    <property type="project" value="UniProtKB-UniRule"/>
</dbReference>
<dbReference type="InterPro" id="IPR031908">
    <property type="entry name" value="NupH_GANP"/>
</dbReference>
<dbReference type="EMBL" id="AFYH01087008">
    <property type="status" value="NOT_ANNOTATED_CDS"/>
    <property type="molecule type" value="Genomic_DNA"/>
</dbReference>
<dbReference type="InterPro" id="IPR035979">
    <property type="entry name" value="RBD_domain_sf"/>
</dbReference>
<dbReference type="GO" id="GO:0015031">
    <property type="term" value="P:protein transport"/>
    <property type="evidence" value="ECO:0007669"/>
    <property type="project" value="UniProtKB-KW"/>
</dbReference>
<evidence type="ECO:0000256" key="10">
    <source>
        <dbReference type="ARBA" id="ARBA00022553"/>
    </source>
</evidence>
<feature type="domain" description="RRM" evidence="29">
    <location>
        <begin position="420"/>
        <end position="491"/>
    </location>
</feature>
<dbReference type="EMBL" id="AFYH01087009">
    <property type="status" value="NOT_ANNOTATED_CDS"/>
    <property type="molecule type" value="Genomic_DNA"/>
</dbReference>
<evidence type="ECO:0000259" key="30">
    <source>
        <dbReference type="PROSITE" id="PS50250"/>
    </source>
</evidence>
<feature type="transmembrane region" description="Helical" evidence="28">
    <location>
        <begin position="1748"/>
        <end position="1766"/>
    </location>
</feature>
<feature type="compositionally biased region" description="Polar residues" evidence="27">
    <location>
        <begin position="59"/>
        <end position="74"/>
    </location>
</feature>
<dbReference type="GO" id="GO:0005694">
    <property type="term" value="C:chromosome"/>
    <property type="evidence" value="ECO:0007669"/>
    <property type="project" value="UniProtKB-SubCell"/>
</dbReference>
<evidence type="ECO:0000256" key="24">
    <source>
        <dbReference type="ARBA" id="ARBA00069544"/>
    </source>
</evidence>
<keyword evidence="18" id="KW-0906">Nuclear pore complex</keyword>
<dbReference type="PROSITE" id="PS50102">
    <property type="entry name" value="RRM"/>
    <property type="match status" value="1"/>
</dbReference>
<keyword evidence="8" id="KW-0488">Methylation</keyword>
<dbReference type="InterPro" id="IPR000717">
    <property type="entry name" value="PCI_dom"/>
</dbReference>
<dbReference type="Proteomes" id="UP000008672">
    <property type="component" value="Unassembled WGS sequence"/>
</dbReference>
<feature type="compositionally biased region" description="Basic and acidic residues" evidence="27">
    <location>
        <begin position="380"/>
        <end position="407"/>
    </location>
</feature>
<dbReference type="InterPro" id="IPR000504">
    <property type="entry name" value="RRM_dom"/>
</dbReference>
<dbReference type="InterPro" id="IPR031910">
    <property type="entry name" value="GANP_CID_dom"/>
</dbReference>
<dbReference type="EC" id="2.3.1.48" evidence="5"/>
<keyword evidence="12" id="KW-0509">mRNA transport</keyword>
<dbReference type="GO" id="GO:0006406">
    <property type="term" value="P:mRNA export from nucleus"/>
    <property type="evidence" value="ECO:0007669"/>
    <property type="project" value="TreeGrafter"/>
</dbReference>
<dbReference type="Pfam" id="PF16766">
    <property type="entry name" value="CID_GANP"/>
    <property type="match status" value="1"/>
</dbReference>
<keyword evidence="19" id="KW-0539">Nucleus</keyword>
<comment type="function">
    <text evidence="23">As a component of the TREX-2 complex, involved in the export of mRNAs to the cytoplasm through the nuclear pores. Through the acetylation of histones, affects the assembly of nucleosomes at immunoglobulin variable region genes and promotes the recruitment and positioning of transcription complex to favor DNA cytosine deaminase AICDA/AID targeting, hence promoting somatic hypermutations.</text>
</comment>
<evidence type="ECO:0000256" key="25">
    <source>
        <dbReference type="PROSITE-ProRule" id="PRU00176"/>
    </source>
</evidence>
<dbReference type="EMBL" id="AFYH01087010">
    <property type="status" value="NOT_ANNOTATED_CDS"/>
    <property type="molecule type" value="Genomic_DNA"/>
</dbReference>
<evidence type="ECO:0000256" key="2">
    <source>
        <dbReference type="ARBA" id="ARBA00004496"/>
    </source>
</evidence>
<dbReference type="PANTHER" id="PTHR12436">
    <property type="entry name" value="80 KDA MCM3-ASSOCIATED PROTEIN"/>
    <property type="match status" value="1"/>
</dbReference>
<proteinExistence type="inferred from homology"/>
<evidence type="ECO:0000256" key="22">
    <source>
        <dbReference type="ARBA" id="ARBA00048940"/>
    </source>
</evidence>
<keyword evidence="15" id="KW-0007">Acetylation</keyword>
<evidence type="ECO:0000256" key="26">
    <source>
        <dbReference type="SAM" id="Coils"/>
    </source>
</evidence>
<dbReference type="PANTHER" id="PTHR12436:SF3">
    <property type="entry name" value="GERMINAL-CENTER ASSOCIATED NUCLEAR PROTEIN"/>
    <property type="match status" value="1"/>
</dbReference>
<keyword evidence="28" id="KW-0812">Transmembrane</keyword>
<evidence type="ECO:0000256" key="28">
    <source>
        <dbReference type="SAM" id="Phobius"/>
    </source>
</evidence>
<evidence type="ECO:0000256" key="14">
    <source>
        <dbReference type="ARBA" id="ARBA00022927"/>
    </source>
</evidence>
<keyword evidence="11" id="KW-0808">Transferase</keyword>
<keyword evidence="10" id="KW-0597">Phosphoprotein</keyword>
<dbReference type="GO" id="GO:0005654">
    <property type="term" value="C:nucleoplasm"/>
    <property type="evidence" value="ECO:0007669"/>
    <property type="project" value="UniProtKB-SubCell"/>
</dbReference>
<dbReference type="Pfam" id="PF16768">
    <property type="entry name" value="NupH_GANP"/>
    <property type="match status" value="1"/>
</dbReference>
<feature type="region of interest" description="Disordered" evidence="27">
    <location>
        <begin position="341"/>
        <end position="414"/>
    </location>
</feature>
<feature type="compositionally biased region" description="Low complexity" evidence="27">
    <location>
        <begin position="79"/>
        <end position="95"/>
    </location>
</feature>
<organism evidence="31 32">
    <name type="scientific">Latimeria chalumnae</name>
    <name type="common">Coelacanth</name>
    <dbReference type="NCBI Taxonomy" id="7897"/>
    <lineage>
        <taxon>Eukaryota</taxon>
        <taxon>Metazoa</taxon>
        <taxon>Chordata</taxon>
        <taxon>Craniata</taxon>
        <taxon>Vertebrata</taxon>
        <taxon>Euteleostomi</taxon>
        <taxon>Coelacanthiformes</taxon>
        <taxon>Coelacanthidae</taxon>
        <taxon>Latimeria</taxon>
    </lineage>
</organism>
<reference evidence="31" key="2">
    <citation type="submission" date="2025-08" db="UniProtKB">
        <authorList>
            <consortium name="Ensembl"/>
        </authorList>
    </citation>
    <scope>IDENTIFICATION</scope>
</reference>
<dbReference type="Ensembl" id="ENSLACT00000012402.1">
    <property type="protein sequence ID" value="ENSLACP00000012309.1"/>
    <property type="gene ID" value="ENSLACG00000010838.1"/>
</dbReference>
<feature type="region of interest" description="Disordered" evidence="27">
    <location>
        <begin position="12"/>
        <end position="323"/>
    </location>
</feature>
<dbReference type="STRING" id="7897.ENSLACP00000012309"/>
<dbReference type="Gene3D" id="1.25.40.990">
    <property type="match status" value="1"/>
</dbReference>
<keyword evidence="17 26" id="KW-0175">Coiled coil</keyword>
<evidence type="ECO:0000313" key="32">
    <source>
        <dbReference type="Proteomes" id="UP000008672"/>
    </source>
</evidence>
<keyword evidence="20" id="KW-0012">Acyltransferase</keyword>
<feature type="coiled-coil region" evidence="26">
    <location>
        <begin position="1114"/>
        <end position="1145"/>
    </location>
</feature>
<dbReference type="Bgee" id="ENSLACG00000010838">
    <property type="expression patterns" value="Expressed in chordate pharynx and 3 other cell types or tissues"/>
</dbReference>
<feature type="compositionally biased region" description="Polar residues" evidence="27">
    <location>
        <begin position="12"/>
        <end position="24"/>
    </location>
</feature>
<name>H3ARN8_LATCH</name>
<dbReference type="InterPro" id="IPR012677">
    <property type="entry name" value="Nucleotide-bd_a/b_plait_sf"/>
</dbReference>
<evidence type="ECO:0000256" key="16">
    <source>
        <dbReference type="ARBA" id="ARBA00023010"/>
    </source>
</evidence>
<feature type="region of interest" description="Disordered" evidence="27">
    <location>
        <begin position="495"/>
        <end position="526"/>
    </location>
</feature>
<feature type="region of interest" description="Disordered" evidence="27">
    <location>
        <begin position="662"/>
        <end position="683"/>
    </location>
</feature>
<feature type="compositionally biased region" description="Basic and acidic residues" evidence="27">
    <location>
        <begin position="344"/>
        <end position="362"/>
    </location>
</feature>
<feature type="compositionally biased region" description="Low complexity" evidence="27">
    <location>
        <begin position="203"/>
        <end position="224"/>
    </location>
</feature>
<keyword evidence="16" id="KW-0811">Translocation</keyword>
<keyword evidence="9" id="KW-0963">Cytoplasm</keyword>
<evidence type="ECO:0000256" key="9">
    <source>
        <dbReference type="ARBA" id="ARBA00022490"/>
    </source>
</evidence>
<dbReference type="EMBL" id="AFYH01087006">
    <property type="status" value="NOT_ANNOTATED_CDS"/>
    <property type="molecule type" value="Genomic_DNA"/>
</dbReference>
<dbReference type="Pfam" id="PF03399">
    <property type="entry name" value="SAC3_GANP"/>
    <property type="match status" value="1"/>
</dbReference>
<dbReference type="GO" id="GO:0061733">
    <property type="term" value="F:protein-lysine-acetyltransferase activity"/>
    <property type="evidence" value="ECO:0007669"/>
    <property type="project" value="UniProtKB-EC"/>
</dbReference>
<evidence type="ECO:0000256" key="27">
    <source>
        <dbReference type="SAM" id="MobiDB-lite"/>
    </source>
</evidence>
<evidence type="ECO:0000256" key="21">
    <source>
        <dbReference type="ARBA" id="ARBA00038443"/>
    </source>
</evidence>
<feature type="compositionally biased region" description="Polar residues" evidence="27">
    <location>
        <begin position="176"/>
        <end position="202"/>
    </location>
</feature>
<feature type="domain" description="PCI" evidence="30">
    <location>
        <begin position="766"/>
        <end position="939"/>
    </location>
</feature>
<dbReference type="SUPFAM" id="SSF54928">
    <property type="entry name" value="RNA-binding domain, RBD"/>
    <property type="match status" value="1"/>
</dbReference>
<dbReference type="EMBL" id="AFYH01087005">
    <property type="status" value="NOT_ANNOTATED_CDS"/>
    <property type="molecule type" value="Genomic_DNA"/>
</dbReference>
<dbReference type="HOGENOM" id="CLU_001842_1_0_1"/>
<comment type="subcellular location">
    <subcellularLocation>
        <location evidence="1">Chromosome</location>
    </subcellularLocation>
    <subcellularLocation>
        <location evidence="2">Cytoplasm</location>
    </subcellularLocation>
    <subcellularLocation>
        <location evidence="3">Nucleus</location>
        <location evidence="3">Nuclear pore complex</location>
    </subcellularLocation>
    <subcellularLocation>
        <location evidence="4">Nucleus</location>
        <location evidence="4">Nucleoplasm</location>
    </subcellularLocation>
</comment>
<dbReference type="FunFam" id="1.25.40.990:FF:000003">
    <property type="entry name" value="germinal-center associated nuclear protein isoform X2"/>
    <property type="match status" value="1"/>
</dbReference>
<dbReference type="GeneTree" id="ENSGT00940000156322"/>
<reference evidence="31" key="3">
    <citation type="submission" date="2025-09" db="UniProtKB">
        <authorList>
            <consortium name="Ensembl"/>
        </authorList>
    </citation>
    <scope>IDENTIFICATION</scope>
</reference>
<dbReference type="Pfam" id="PF00076">
    <property type="entry name" value="RRM_1"/>
    <property type="match status" value="1"/>
</dbReference>
<reference evidence="32" key="1">
    <citation type="submission" date="2011-08" db="EMBL/GenBank/DDBJ databases">
        <title>The draft genome of Latimeria chalumnae.</title>
        <authorList>
            <person name="Di Palma F."/>
            <person name="Alfoldi J."/>
            <person name="Johnson J."/>
            <person name="Berlin A."/>
            <person name="Gnerre S."/>
            <person name="Jaffe D."/>
            <person name="MacCallum I."/>
            <person name="Young S."/>
            <person name="Walker B.J."/>
            <person name="Lander E."/>
            <person name="Lindblad-Toh K."/>
        </authorList>
    </citation>
    <scope>NUCLEOTIDE SEQUENCE [LARGE SCALE GENOMIC DNA]</scope>
    <source>
        <strain evidence="32">Wild caught</strain>
    </source>
</reference>
<dbReference type="GO" id="GO:0070390">
    <property type="term" value="C:transcription export complex 2"/>
    <property type="evidence" value="ECO:0007669"/>
    <property type="project" value="TreeGrafter"/>
</dbReference>
<dbReference type="PROSITE" id="PS50250">
    <property type="entry name" value="PCI"/>
    <property type="match status" value="1"/>
</dbReference>
<dbReference type="eggNOG" id="KOG1860">
    <property type="taxonomic scope" value="Eukaryota"/>
</dbReference>
<dbReference type="Gene3D" id="3.30.70.330">
    <property type="match status" value="1"/>
</dbReference>